<name>A0A7Z9A3N4_9MICC</name>
<evidence type="ECO:0000313" key="1">
    <source>
        <dbReference type="EMBL" id="VEI22890.1"/>
    </source>
</evidence>
<accession>A0A7Z9A3N4</accession>
<gene>
    <name evidence="1" type="ORF">NCTC10207_00984</name>
</gene>
<dbReference type="EMBL" id="LR134479">
    <property type="protein sequence ID" value="VEI22890.1"/>
    <property type="molecule type" value="Genomic_DNA"/>
</dbReference>
<dbReference type="AlphaFoldDB" id="A0A7Z9A3N4"/>
<organism evidence="1 2">
    <name type="scientific">Rothia aeria</name>
    <dbReference type="NCBI Taxonomy" id="172042"/>
    <lineage>
        <taxon>Bacteria</taxon>
        <taxon>Bacillati</taxon>
        <taxon>Actinomycetota</taxon>
        <taxon>Actinomycetes</taxon>
        <taxon>Micrococcales</taxon>
        <taxon>Micrococcaceae</taxon>
        <taxon>Rothia</taxon>
    </lineage>
</organism>
<protein>
    <submittedName>
        <fullName evidence="1">Uncharacterized protein</fullName>
    </submittedName>
</protein>
<evidence type="ECO:0000313" key="2">
    <source>
        <dbReference type="Proteomes" id="UP000282386"/>
    </source>
</evidence>
<sequence length="136" mass="15726">MKKANHKINVIKQIEDAVNIVGNHPHQNPDRVFLYINYDMHSFEDSFDEIFSISELESEDFCLISSNCEITLPNGEKFCGISFKSNSNKTLILQKIKNHFERKGYQYGVIRNNNLILSTNNVINLDDCSAILYDYD</sequence>
<dbReference type="RefSeq" id="WP_094758094.1">
    <property type="nucleotide sequence ID" value="NZ_JAOVAP010000001.1"/>
</dbReference>
<dbReference type="Proteomes" id="UP000282386">
    <property type="component" value="Chromosome"/>
</dbReference>
<reference evidence="1 2" key="1">
    <citation type="submission" date="2018-12" db="EMBL/GenBank/DDBJ databases">
        <authorList>
            <consortium name="Pathogen Informatics"/>
        </authorList>
    </citation>
    <scope>NUCLEOTIDE SEQUENCE [LARGE SCALE GENOMIC DNA]</scope>
    <source>
        <strain evidence="1 2">NCTC10207</strain>
    </source>
</reference>
<proteinExistence type="predicted"/>